<feature type="region of interest" description="Disordered" evidence="1">
    <location>
        <begin position="129"/>
        <end position="169"/>
    </location>
</feature>
<dbReference type="eggNOG" id="ENOG502T5CG">
    <property type="taxonomic scope" value="Eukaryota"/>
</dbReference>
<protein>
    <submittedName>
        <fullName evidence="2">Uncharacterized protein</fullName>
    </submittedName>
</protein>
<keyword evidence="3" id="KW-1185">Reference proteome</keyword>
<dbReference type="Proteomes" id="UP000001611">
    <property type="component" value="Chromosome 3"/>
</dbReference>
<dbReference type="EMBL" id="DS572702">
    <property type="protein sequence ID" value="EGY23348.1"/>
    <property type="molecule type" value="Genomic_DNA"/>
</dbReference>
<dbReference type="HOGENOM" id="CLU_1579711_0_0_1"/>
<reference evidence="2 3" key="1">
    <citation type="submission" date="2008-03" db="EMBL/GenBank/DDBJ databases">
        <title>The Genome Sequence of Verticillium dahliae VdLs.17.</title>
        <authorList>
            <consortium name="The Broad Institute Genome Sequencing Platform"/>
            <person name="Ma L.-J.J."/>
            <person name="Klosterman S.J."/>
            <person name="Subbarao K."/>
            <person name="Dobinson K."/>
            <person name="Veronese P."/>
            <person name="Kang S."/>
            <person name="Gold S.E."/>
            <person name="Young S."/>
            <person name="Jaffe D."/>
            <person name="Gnerre S."/>
            <person name="Berlin A."/>
            <person name="Heiman D."/>
            <person name="Hepburn T."/>
            <person name="Sykes S."/>
            <person name="Alvarado L."/>
            <person name="Kodira C.D."/>
            <person name="Lander E."/>
            <person name="Galagan J."/>
            <person name="Nusbaum C."/>
            <person name="Birren B."/>
        </authorList>
    </citation>
    <scope>NUCLEOTIDE SEQUENCE [LARGE SCALE GENOMIC DNA]</scope>
    <source>
        <strain evidence="3">VdLs.17 / ATCC MYA-4575 / FGSC 10137</strain>
    </source>
</reference>
<name>G2X449_VERDV</name>
<proteinExistence type="predicted"/>
<dbReference type="KEGG" id="vda:VDAG_04786"/>
<evidence type="ECO:0000256" key="1">
    <source>
        <dbReference type="SAM" id="MobiDB-lite"/>
    </source>
</evidence>
<dbReference type="GeneID" id="20706249"/>
<evidence type="ECO:0000313" key="3">
    <source>
        <dbReference type="Proteomes" id="UP000001611"/>
    </source>
</evidence>
<evidence type="ECO:0000313" key="2">
    <source>
        <dbReference type="EMBL" id="EGY23348.1"/>
    </source>
</evidence>
<dbReference type="AlphaFoldDB" id="G2X449"/>
<sequence>MDPSPRSTGSYYIGTLAFIKAYAEANFESPTWTVKMKRTRDPEQSEAAEDDAGHVNVDVPRIKSPLQITVDSTVYRFWRMRTAGPPACPEPGFFMARRPPFHAWLNDRARTSYERTKLPVRLREIMKLNDSGKAPRALHVEASPDCPADEKDAKNEGQAAHAESPSPGI</sequence>
<dbReference type="InParanoid" id="G2X449"/>
<dbReference type="OMA" id="ERPKENM"/>
<accession>G2X449</accession>
<dbReference type="RefSeq" id="XP_009652685.1">
    <property type="nucleotide sequence ID" value="XM_009654390.1"/>
</dbReference>
<organism evidence="2 3">
    <name type="scientific">Verticillium dahliae (strain VdLs.17 / ATCC MYA-4575 / FGSC 10137)</name>
    <name type="common">Verticillium wilt</name>
    <dbReference type="NCBI Taxonomy" id="498257"/>
    <lineage>
        <taxon>Eukaryota</taxon>
        <taxon>Fungi</taxon>
        <taxon>Dikarya</taxon>
        <taxon>Ascomycota</taxon>
        <taxon>Pezizomycotina</taxon>
        <taxon>Sordariomycetes</taxon>
        <taxon>Hypocreomycetidae</taxon>
        <taxon>Glomerellales</taxon>
        <taxon>Plectosphaerellaceae</taxon>
        <taxon>Verticillium</taxon>
    </lineage>
</organism>
<dbReference type="OrthoDB" id="10342779at2759"/>
<gene>
    <name evidence="2" type="ORF">VDAG_04786</name>
</gene>